<protein>
    <submittedName>
        <fullName evidence="2">Uncharacterized protein</fullName>
    </submittedName>
</protein>
<dbReference type="Proteomes" id="UP000556620">
    <property type="component" value="Unassembled WGS sequence"/>
</dbReference>
<sequence length="107" mass="10520">MGLKDKIKSRLKHDRLAKSTVAVAGLTSAASTVVGVAASAAAPTGLSALTVALGITSAPLVVAAAPIFSGVAVAAAAVAGTIRFYSWLKEPDPDDAAESLGEDGKST</sequence>
<dbReference type="RefSeq" id="WP_182368416.1">
    <property type="nucleotide sequence ID" value="NZ_JACGCU010000035.1"/>
</dbReference>
<dbReference type="AlphaFoldDB" id="A0A7W2JLI7"/>
<gene>
    <name evidence="2" type="ORF">H4C44_18525</name>
</gene>
<feature type="transmembrane region" description="Helical" evidence="1">
    <location>
        <begin position="48"/>
        <end position="79"/>
    </location>
</feature>
<proteinExistence type="predicted"/>
<accession>A0A7W2JLI7</accession>
<organism evidence="2 3">
    <name type="scientific">Pseudomonas juntendi</name>
    <dbReference type="NCBI Taxonomy" id="2666183"/>
    <lineage>
        <taxon>Bacteria</taxon>
        <taxon>Pseudomonadati</taxon>
        <taxon>Pseudomonadota</taxon>
        <taxon>Gammaproteobacteria</taxon>
        <taxon>Pseudomonadales</taxon>
        <taxon>Pseudomonadaceae</taxon>
        <taxon>Pseudomonas</taxon>
    </lineage>
</organism>
<keyword evidence="1" id="KW-0472">Membrane</keyword>
<evidence type="ECO:0000313" key="2">
    <source>
        <dbReference type="EMBL" id="MBA6061172.1"/>
    </source>
</evidence>
<feature type="transmembrane region" description="Helical" evidence="1">
    <location>
        <begin position="21"/>
        <end position="42"/>
    </location>
</feature>
<comment type="caution">
    <text evidence="2">The sequence shown here is derived from an EMBL/GenBank/DDBJ whole genome shotgun (WGS) entry which is preliminary data.</text>
</comment>
<reference evidence="2 3" key="1">
    <citation type="submission" date="2020-07" db="EMBL/GenBank/DDBJ databases">
        <title>Diversity of carbapenemase encoding genes among Pseudomonas putida group clinical isolates in a tertiary Brazilian hospital.</title>
        <authorList>
            <person name="Alberto-Lei F."/>
            <person name="Nodari C.S."/>
            <person name="Streling A.P."/>
            <person name="Paulino J.T."/>
            <person name="Bessa-Neto F.O."/>
            <person name="Cayo R."/>
            <person name="Gales A.C."/>
        </authorList>
    </citation>
    <scope>NUCLEOTIDE SEQUENCE [LARGE SCALE GENOMIC DNA]</scope>
    <source>
        <strain evidence="2 3">14535</strain>
    </source>
</reference>
<keyword evidence="1" id="KW-1133">Transmembrane helix</keyword>
<evidence type="ECO:0000313" key="3">
    <source>
        <dbReference type="Proteomes" id="UP000556620"/>
    </source>
</evidence>
<name>A0A7W2JLI7_9PSED</name>
<keyword evidence="1" id="KW-0812">Transmembrane</keyword>
<dbReference type="EMBL" id="JACGCU010000035">
    <property type="protein sequence ID" value="MBA6061172.1"/>
    <property type="molecule type" value="Genomic_DNA"/>
</dbReference>
<evidence type="ECO:0000256" key="1">
    <source>
        <dbReference type="SAM" id="Phobius"/>
    </source>
</evidence>